<evidence type="ECO:0000256" key="3">
    <source>
        <dbReference type="ARBA" id="ARBA00004675"/>
    </source>
</evidence>
<name>A0A6J7IPE2_9ZZZZ</name>
<dbReference type="EMBL" id="CAEZZC010000011">
    <property type="protein sequence ID" value="CAB4752088.1"/>
    <property type="molecule type" value="Genomic_DNA"/>
</dbReference>
<keyword evidence="9" id="KW-0456">Lyase</keyword>
<dbReference type="InterPro" id="IPR022665">
    <property type="entry name" value="MeAsp_NH4-lyase_N"/>
</dbReference>
<sequence length="434" mass="46604">MADASQHSIMARQVTNEVNAPINIVDVICVPVRSGFFVDDQAAILAGAGHDGFAYVGNPVTPGFTSIRQAGEAVSVMLVMSDGQVAHGDCAAVQYSGVGGRDQLFNSELAVKDIQTYLIPLLVGRAITTFKEIASLVDNFHIDGHRLHTAIRYGVTQAVLDAVAKSQSLTMAEVIKNEYSTGVEIAPVPMFTQSGDDRYNNVDKMIAKEAQVLPHGLINNVETKLGSNGEIFADYLRWVHDRVLSLRSNPDYNPTLHFDVYGTIGLAFNKDISKIASYLTSLEAIADPFQLRLEHVIDGGSRDAQVEYSLGLRNVLKERGSKVQIVVDEWCNSLEDIEVFVSAGAADVIHVKTPDLGGINNTIEALLLVLRSGLGAYCGGTCNETDRSAQVSAHIAMACGAIQILAKPGMGVDEGMMIVGNEMARVTALVASRK</sequence>
<dbReference type="Pfam" id="PF05034">
    <property type="entry name" value="MAAL_N"/>
    <property type="match status" value="1"/>
</dbReference>
<dbReference type="EMBL" id="CAFBLE010000001">
    <property type="protein sequence ID" value="CAB4856283.1"/>
    <property type="molecule type" value="Genomic_DNA"/>
</dbReference>
<evidence type="ECO:0000256" key="8">
    <source>
        <dbReference type="ARBA" id="ARBA00022842"/>
    </source>
</evidence>
<dbReference type="PANTHER" id="PTHR48073">
    <property type="entry name" value="O-SUCCINYLBENZOATE SYNTHASE-RELATED"/>
    <property type="match status" value="1"/>
</dbReference>
<dbReference type="GO" id="GO:0050096">
    <property type="term" value="F:methylaspartate ammonia-lyase activity"/>
    <property type="evidence" value="ECO:0007669"/>
    <property type="project" value="UniProtKB-EC"/>
</dbReference>
<dbReference type="GO" id="GO:0019553">
    <property type="term" value="P:L-glutamate catabolic process via L-citramalate"/>
    <property type="evidence" value="ECO:0007669"/>
    <property type="project" value="UniProtKB-UniPathway"/>
</dbReference>
<dbReference type="Gene3D" id="3.20.20.120">
    <property type="entry name" value="Enolase-like C-terminal domain"/>
    <property type="match status" value="1"/>
</dbReference>
<evidence type="ECO:0000313" key="12">
    <source>
        <dbReference type="EMBL" id="CAB4665086.1"/>
    </source>
</evidence>
<dbReference type="GO" id="GO:0046872">
    <property type="term" value="F:metal ion binding"/>
    <property type="evidence" value="ECO:0007669"/>
    <property type="project" value="UniProtKB-KW"/>
</dbReference>
<dbReference type="NCBIfam" id="TIGR01502">
    <property type="entry name" value="B_methylAsp_ase"/>
    <property type="match status" value="1"/>
</dbReference>
<dbReference type="EC" id="4.3.1.2" evidence="6"/>
<dbReference type="PANTHER" id="PTHR48073:SF2">
    <property type="entry name" value="O-SUCCINYLBENZOATE SYNTHASE"/>
    <property type="match status" value="1"/>
</dbReference>
<evidence type="ECO:0000259" key="11">
    <source>
        <dbReference type="Pfam" id="PF07476"/>
    </source>
</evidence>
<comment type="cofactor">
    <cofactor evidence="2">
        <name>Mg(2+)</name>
        <dbReference type="ChEBI" id="CHEBI:18420"/>
    </cofactor>
</comment>
<evidence type="ECO:0000256" key="7">
    <source>
        <dbReference type="ARBA" id="ARBA00022723"/>
    </source>
</evidence>
<evidence type="ECO:0000256" key="9">
    <source>
        <dbReference type="ARBA" id="ARBA00023239"/>
    </source>
</evidence>
<gene>
    <name evidence="12" type="ORF">UFOPK2289_00793</name>
    <name evidence="13" type="ORF">UFOPK2822_00873</name>
    <name evidence="14" type="ORF">UFOPK3346_00178</name>
    <name evidence="15" type="ORF">UFOPK3670_01389</name>
    <name evidence="16" type="ORF">UFOPK4308_01299</name>
</gene>
<dbReference type="SUPFAM" id="SSF54826">
    <property type="entry name" value="Enolase N-terminal domain-like"/>
    <property type="match status" value="1"/>
</dbReference>
<evidence type="ECO:0000313" key="16">
    <source>
        <dbReference type="EMBL" id="CAB5063230.1"/>
    </source>
</evidence>
<dbReference type="PIRSF" id="PIRSF017107">
    <property type="entry name" value="MAL"/>
    <property type="match status" value="1"/>
</dbReference>
<dbReference type="Pfam" id="PF07476">
    <property type="entry name" value="MAAL_C"/>
    <property type="match status" value="1"/>
</dbReference>
<dbReference type="SUPFAM" id="SSF51604">
    <property type="entry name" value="Enolase C-terminal domain-like"/>
    <property type="match status" value="1"/>
</dbReference>
<evidence type="ECO:0000256" key="4">
    <source>
        <dbReference type="ARBA" id="ARBA00009954"/>
    </source>
</evidence>
<protein>
    <recommendedName>
        <fullName evidence="6">methylaspartate ammonia-lyase</fullName>
        <ecNumber evidence="6">4.3.1.2</ecNumber>
    </recommendedName>
</protein>
<dbReference type="SFLD" id="SFLDG00151">
    <property type="entry name" value="methylaspartate_ammonia-lyase"/>
    <property type="match status" value="1"/>
</dbReference>
<dbReference type="SFLD" id="SFLDF00007">
    <property type="entry name" value="methylaspartate_ammonia-lyase"/>
    <property type="match status" value="1"/>
</dbReference>
<accession>A0A6J7IPE2</accession>
<dbReference type="InterPro" id="IPR022662">
    <property type="entry name" value="MeAsp_NH4-lyase_C"/>
</dbReference>
<evidence type="ECO:0000256" key="6">
    <source>
        <dbReference type="ARBA" id="ARBA00012993"/>
    </source>
</evidence>
<dbReference type="SFLD" id="SFLDS00001">
    <property type="entry name" value="Enolase"/>
    <property type="match status" value="1"/>
</dbReference>
<evidence type="ECO:0000259" key="10">
    <source>
        <dbReference type="Pfam" id="PF05034"/>
    </source>
</evidence>
<evidence type="ECO:0000256" key="2">
    <source>
        <dbReference type="ARBA" id="ARBA00001946"/>
    </source>
</evidence>
<dbReference type="AlphaFoldDB" id="A0A6J7IPE2"/>
<evidence type="ECO:0000313" key="13">
    <source>
        <dbReference type="EMBL" id="CAB4752088.1"/>
    </source>
</evidence>
<dbReference type="Gene3D" id="3.30.390.10">
    <property type="entry name" value="Enolase-like, N-terminal domain"/>
    <property type="match status" value="1"/>
</dbReference>
<dbReference type="InterPro" id="IPR029017">
    <property type="entry name" value="Enolase-like_N"/>
</dbReference>
<dbReference type="CDD" id="cd03314">
    <property type="entry name" value="MAL"/>
    <property type="match status" value="1"/>
</dbReference>
<dbReference type="EMBL" id="CAEZWT010000018">
    <property type="protein sequence ID" value="CAB4665086.1"/>
    <property type="molecule type" value="Genomic_DNA"/>
</dbReference>
<feature type="domain" description="Methylaspartate ammonia-lyase C-terminal" evidence="11">
    <location>
        <begin position="185"/>
        <end position="430"/>
    </location>
</feature>
<dbReference type="UniPathway" id="UPA00561">
    <property type="reaction ID" value="UER00618"/>
</dbReference>
<keyword evidence="7" id="KW-0479">Metal-binding</keyword>
<dbReference type="InterPro" id="IPR036849">
    <property type="entry name" value="Enolase-like_C_sf"/>
</dbReference>
<dbReference type="EMBL" id="CAFBMV010000015">
    <property type="protein sequence ID" value="CAB4932621.1"/>
    <property type="molecule type" value="Genomic_DNA"/>
</dbReference>
<dbReference type="InterPro" id="IPR006395">
    <property type="entry name" value="Me_Asp_am_lyase"/>
</dbReference>
<comment type="similarity">
    <text evidence="4">Belongs to the methylaspartate ammonia-lyase family.</text>
</comment>
<keyword evidence="8" id="KW-0460">Magnesium</keyword>
<evidence type="ECO:0000256" key="5">
    <source>
        <dbReference type="ARBA" id="ARBA00011738"/>
    </source>
</evidence>
<feature type="domain" description="Methylaspartate ammonia-lyase N-terminal" evidence="10">
    <location>
        <begin position="23"/>
        <end position="179"/>
    </location>
</feature>
<organism evidence="15">
    <name type="scientific">freshwater metagenome</name>
    <dbReference type="NCBI Taxonomy" id="449393"/>
    <lineage>
        <taxon>unclassified sequences</taxon>
        <taxon>metagenomes</taxon>
        <taxon>ecological metagenomes</taxon>
    </lineage>
</organism>
<evidence type="ECO:0000256" key="1">
    <source>
        <dbReference type="ARBA" id="ARBA00000789"/>
    </source>
</evidence>
<reference evidence="15" key="1">
    <citation type="submission" date="2020-05" db="EMBL/GenBank/DDBJ databases">
        <authorList>
            <person name="Chiriac C."/>
            <person name="Salcher M."/>
            <person name="Ghai R."/>
            <person name="Kavagutti S V."/>
        </authorList>
    </citation>
    <scope>NUCLEOTIDE SEQUENCE</scope>
</reference>
<dbReference type="EMBL" id="CAFBQL010000010">
    <property type="protein sequence ID" value="CAB5063230.1"/>
    <property type="molecule type" value="Genomic_DNA"/>
</dbReference>
<proteinExistence type="inferred from homology"/>
<evidence type="ECO:0000313" key="15">
    <source>
        <dbReference type="EMBL" id="CAB4932621.1"/>
    </source>
</evidence>
<evidence type="ECO:0000313" key="14">
    <source>
        <dbReference type="EMBL" id="CAB4856283.1"/>
    </source>
</evidence>
<comment type="pathway">
    <text evidence="3">Amino-acid degradation; L-glutamate degradation via mesaconate pathway; acetate and pyruvate from L-glutamate: step 2/4.</text>
</comment>
<comment type="subunit">
    <text evidence="5">Homodimer.</text>
</comment>
<comment type="catalytic activity">
    <reaction evidence="1">
        <text>(2S,3S)-3-methyl-L-aspartate = mesaconate + NH4(+)</text>
        <dbReference type="Rhea" id="RHEA:12829"/>
        <dbReference type="ChEBI" id="CHEBI:28938"/>
        <dbReference type="ChEBI" id="CHEBI:36986"/>
        <dbReference type="ChEBI" id="CHEBI:58724"/>
        <dbReference type="EC" id="4.3.1.2"/>
    </reaction>
</comment>